<sequence length="147" mass="15229">MLAALGGAQLALHLGYTLPGVCAAAGSRAGVGWLEYTAASGHPSWEMPVGHAATVVTAARLLGVMDAVLRPLRTLATAGRQRLALRLPGPMAAVRRLPLIPAGDPGRTAVAFRTPPRRGERAPPSRRVSPRVPFPIRPVPGGGICLV</sequence>
<feature type="region of interest" description="Disordered" evidence="1">
    <location>
        <begin position="108"/>
        <end position="133"/>
    </location>
</feature>
<reference evidence="2 3" key="1">
    <citation type="journal article" date="2019" name="Int. J. Syst. Evol. Microbiol.">
        <title>The Global Catalogue of Microorganisms (GCM) 10K type strain sequencing project: providing services to taxonomists for standard genome sequencing and annotation.</title>
        <authorList>
            <consortium name="The Broad Institute Genomics Platform"/>
            <consortium name="The Broad Institute Genome Sequencing Center for Infectious Disease"/>
            <person name="Wu L."/>
            <person name="Ma J."/>
        </authorList>
    </citation>
    <scope>NUCLEOTIDE SEQUENCE [LARGE SCALE GENOMIC DNA]</scope>
    <source>
        <strain evidence="2 3">JCM 11444</strain>
    </source>
</reference>
<gene>
    <name evidence="2" type="ORF">GCM10009575_059250</name>
</gene>
<evidence type="ECO:0000313" key="2">
    <source>
        <dbReference type="EMBL" id="GAA0942733.1"/>
    </source>
</evidence>
<accession>A0ABN1QHA8</accession>
<protein>
    <submittedName>
        <fullName evidence="2">Uncharacterized protein</fullName>
    </submittedName>
</protein>
<name>A0ABN1QHA8_9ACTN</name>
<comment type="caution">
    <text evidence="2">The sequence shown here is derived from an EMBL/GenBank/DDBJ whole genome shotgun (WGS) entry which is preliminary data.</text>
</comment>
<dbReference type="Proteomes" id="UP001500418">
    <property type="component" value="Unassembled WGS sequence"/>
</dbReference>
<evidence type="ECO:0000313" key="3">
    <source>
        <dbReference type="Proteomes" id="UP001500418"/>
    </source>
</evidence>
<evidence type="ECO:0000256" key="1">
    <source>
        <dbReference type="SAM" id="MobiDB-lite"/>
    </source>
</evidence>
<organism evidence="2 3">
    <name type="scientific">Streptomyces rhizosphaericus</name>
    <dbReference type="NCBI Taxonomy" id="114699"/>
    <lineage>
        <taxon>Bacteria</taxon>
        <taxon>Bacillati</taxon>
        <taxon>Actinomycetota</taxon>
        <taxon>Actinomycetes</taxon>
        <taxon>Kitasatosporales</taxon>
        <taxon>Streptomycetaceae</taxon>
        <taxon>Streptomyces</taxon>
        <taxon>Streptomyces violaceusniger group</taxon>
    </lineage>
</organism>
<dbReference type="EMBL" id="BAAAID010000043">
    <property type="protein sequence ID" value="GAA0942733.1"/>
    <property type="molecule type" value="Genomic_DNA"/>
</dbReference>
<keyword evidence="3" id="KW-1185">Reference proteome</keyword>
<proteinExistence type="predicted"/>